<protein>
    <submittedName>
        <fullName evidence="1">Uncharacterized protein</fullName>
    </submittedName>
</protein>
<sequence length="42" mass="4740">MYQKTLKSSILEVENTGLITGVYLVKAISDNNKVYHSKLIVK</sequence>
<dbReference type="Proteomes" id="UP000029646">
    <property type="component" value="Unassembled WGS sequence"/>
</dbReference>
<comment type="caution">
    <text evidence="1">The sequence shown here is derived from an EMBL/GenBank/DDBJ whole genome shotgun (WGS) entry which is preliminary data.</text>
</comment>
<dbReference type="EMBL" id="BBNS01000008">
    <property type="protein sequence ID" value="GAL70858.1"/>
    <property type="molecule type" value="Genomic_DNA"/>
</dbReference>
<reference evidence="1 2" key="1">
    <citation type="journal article" date="2014" name="Genome Announc.">
        <title>Draft Genome Sequence of Marine Flavobacterium Jejuia pallidilutea Strain 11shimoA1 and Pigmentation Mutants.</title>
        <authorList>
            <person name="Takatani N."/>
            <person name="Nakanishi M."/>
            <person name="Meirelles P."/>
            <person name="Mino S."/>
            <person name="Suda W."/>
            <person name="Oshima K."/>
            <person name="Hattori M."/>
            <person name="Ohkuma M."/>
            <person name="Hosokawa M."/>
            <person name="Miyashita K."/>
            <person name="Thompson F.L."/>
            <person name="Niwa A."/>
            <person name="Sawabe T."/>
            <person name="Sawabe T."/>
        </authorList>
    </citation>
    <scope>NUCLEOTIDE SEQUENCE [LARGE SCALE GENOMIC DNA]</scope>
    <source>
        <strain evidence="2">JCM19302</strain>
    </source>
</reference>
<accession>A0A090W3R1</accession>
<organism evidence="1 2">
    <name type="scientific">Jejuia pallidilutea</name>
    <dbReference type="NCBI Taxonomy" id="504487"/>
    <lineage>
        <taxon>Bacteria</taxon>
        <taxon>Pseudomonadati</taxon>
        <taxon>Bacteroidota</taxon>
        <taxon>Flavobacteriia</taxon>
        <taxon>Flavobacteriales</taxon>
        <taxon>Flavobacteriaceae</taxon>
        <taxon>Jejuia</taxon>
    </lineage>
</organism>
<name>A0A090W3R1_9FLAO</name>
<dbReference type="AlphaFoldDB" id="A0A090W3R1"/>
<evidence type="ECO:0000313" key="1">
    <source>
        <dbReference type="EMBL" id="GAL70858.1"/>
    </source>
</evidence>
<gene>
    <name evidence="1" type="ORF">JCM19302_2021</name>
</gene>
<evidence type="ECO:0000313" key="2">
    <source>
        <dbReference type="Proteomes" id="UP000029646"/>
    </source>
</evidence>
<proteinExistence type="predicted"/>